<dbReference type="EMBL" id="MLJW01000512">
    <property type="protein sequence ID" value="OIQ85905.1"/>
    <property type="molecule type" value="Genomic_DNA"/>
</dbReference>
<keyword evidence="1" id="KW-0175">Coiled coil</keyword>
<dbReference type="AlphaFoldDB" id="A0A1J5QQK1"/>
<evidence type="ECO:0008006" key="3">
    <source>
        <dbReference type="Google" id="ProtNLM"/>
    </source>
</evidence>
<evidence type="ECO:0000313" key="2">
    <source>
        <dbReference type="EMBL" id="OIQ85905.1"/>
    </source>
</evidence>
<organism evidence="2">
    <name type="scientific">mine drainage metagenome</name>
    <dbReference type="NCBI Taxonomy" id="410659"/>
    <lineage>
        <taxon>unclassified sequences</taxon>
        <taxon>metagenomes</taxon>
        <taxon>ecological metagenomes</taxon>
    </lineage>
</organism>
<feature type="coiled-coil region" evidence="1">
    <location>
        <begin position="66"/>
        <end position="94"/>
    </location>
</feature>
<comment type="caution">
    <text evidence="2">The sequence shown here is derived from an EMBL/GenBank/DDBJ whole genome shotgun (WGS) entry which is preliminary data.</text>
</comment>
<protein>
    <recommendedName>
        <fullName evidence="3">DUF4124 domain-containing protein</fullName>
    </recommendedName>
</protein>
<evidence type="ECO:0000256" key="1">
    <source>
        <dbReference type="SAM" id="Coils"/>
    </source>
</evidence>
<sequence>MQLRSALFLSLLAASLPAVARAEIFVCRTASGATVTTDHLSSECLRYGGKELNPDGSVRRLILTPAQRAEQDAAAQRQRKVQELQRQKQREDRALLLRFPDRAAFEAAQQSDLQTPQSLIDSARKRLARLAAERKELEQEAQFYPSGNYPLELRSKLEENKLLTKQEQSMIVGQEQAMARTRAQYAQQLPHLKTLWARQAADQASNAQP</sequence>
<proteinExistence type="predicted"/>
<gene>
    <name evidence="2" type="ORF">GALL_322400</name>
</gene>
<reference evidence="2" key="1">
    <citation type="submission" date="2016-10" db="EMBL/GenBank/DDBJ databases">
        <title>Sequence of Gallionella enrichment culture.</title>
        <authorList>
            <person name="Poehlein A."/>
            <person name="Muehling M."/>
            <person name="Daniel R."/>
        </authorList>
    </citation>
    <scope>NUCLEOTIDE SEQUENCE</scope>
</reference>
<name>A0A1J5QQK1_9ZZZZ</name>
<accession>A0A1J5QQK1</accession>